<evidence type="ECO:0008006" key="3">
    <source>
        <dbReference type="Google" id="ProtNLM"/>
    </source>
</evidence>
<sequence length="1191" mass="131333">MMRMSKDQRSVRLRWSLPLVDASLGGHGRPLGLFSSCLIFSINSYFSWLLPQMSIFPWRHIPYLLVNEENQPFTIIMKLWKSNFCLGNASLQRLEREVRDPGDGTSGVHRGSGGAPVAPPPVPGGATLVAPSSVFDEADDPKEGFVFPLMDLWYESSPLFPPRSFDFSFPTEDWDWTVSGSEVAVDQAWVPSLDEVSELLILKGNIQPVPIYFDFPCAASKDWSHWVDLEILDLDFWDSLRDAGVHWSILISRRCNMFRDTEPLREVLRSIELSAEEEGIASAFRRQSSTRLSGWPSHFMHRKETPVRRAAFVLYWLFSYLFVAKDKVAAWSKFSDLPQEFLDRFPDFRNNLPLVYHWVGLKTHDHDLVTALDYEENVLLRPYGDDYPGFTCVSVFNRFYQPISSIHDLRADDYRNLAYLSTVSKGFLPVLSATGVSFIPYCPQRVQRQFGFDQSVPIGPQETATCISDLTPFIKSRAFARWKGEVSRTMISSGHRFGFNTSSMDAYWRRLTQSMMEFVNAGRSEKTPISVHHKPLISYPCLSPPSQSAISYANSQRLGFAEWDEVRGGWIAYTIHLPQGWRSSVTVVEDRLIMPSKRGKGSKRDTPVDPVVEKTSKKPALSPKETPPKKTKVGKKGKSTTPVSVSGKKSTAAPIEKPTESMATPSKAKKCGYKPLQEEPSTTPTRSPTKKKRLVVPPHHSGAASRTRSKSGFKDSDMAIDDIVASSLGGDDPQTTAVDQDEDLGKNVADSLEADVESTEGGHSASNDSFFDTTPGSVPEEQMMSAGSAADDDDTLRADDSNIGSPDLMIHDLAIVPHASHSFEHGHDGDDAADPNTMPLSISVPQTVLTSRITGSDASTAYVMEGISLFGATPRLSAIPAGGFIISASRLSGEAPLVAGSPVVNEVLMSEEIHTQGFIENESAMDLGVIPETSSNVDSAVDHGAQAEGTSASVADMSADSEHLDNIGTGEAMRLPKEGENMGITGEVTIASPPPRPIAGAGLNIGVGSVFEEVADFFKEFDKRTPNPHPEWHFWKFNGPLVSYGGFWVPSDSVPYLRQLTTKHGDFITKFKLGAGLGGPMLSLLSSVLAAMSKSDLGSVTKIQILAWRSVVQDLMEVGFDIDFMLGHLRRIAQHLFGRKILDEIQVLQHQIALLQDSLVVLTTYHEEIVSMGVTLPEFERGRSLFDSLIR</sequence>
<feature type="compositionally biased region" description="Polar residues" evidence="1">
    <location>
        <begin position="764"/>
        <end position="776"/>
    </location>
</feature>
<evidence type="ECO:0000256" key="1">
    <source>
        <dbReference type="SAM" id="MobiDB-lite"/>
    </source>
</evidence>
<feature type="region of interest" description="Disordered" evidence="1">
    <location>
        <begin position="596"/>
        <end position="780"/>
    </location>
</feature>
<dbReference type="AlphaFoldDB" id="A0A2N9I7F8"/>
<feature type="compositionally biased region" description="Basic and acidic residues" evidence="1">
    <location>
        <begin position="602"/>
        <end position="616"/>
    </location>
</feature>
<feature type="compositionally biased region" description="Basic residues" evidence="1">
    <location>
        <begin position="629"/>
        <end position="638"/>
    </location>
</feature>
<feature type="region of interest" description="Disordered" evidence="1">
    <location>
        <begin position="99"/>
        <end position="122"/>
    </location>
</feature>
<protein>
    <recommendedName>
        <fullName evidence="3">Aminotransferase-like plant mobile domain-containing protein</fullName>
    </recommendedName>
</protein>
<name>A0A2N9I7F8_FAGSY</name>
<evidence type="ECO:0000313" key="2">
    <source>
        <dbReference type="EMBL" id="SPD19990.1"/>
    </source>
</evidence>
<organism evidence="2">
    <name type="scientific">Fagus sylvatica</name>
    <name type="common">Beechnut</name>
    <dbReference type="NCBI Taxonomy" id="28930"/>
    <lineage>
        <taxon>Eukaryota</taxon>
        <taxon>Viridiplantae</taxon>
        <taxon>Streptophyta</taxon>
        <taxon>Embryophyta</taxon>
        <taxon>Tracheophyta</taxon>
        <taxon>Spermatophyta</taxon>
        <taxon>Magnoliopsida</taxon>
        <taxon>eudicotyledons</taxon>
        <taxon>Gunneridae</taxon>
        <taxon>Pentapetalae</taxon>
        <taxon>rosids</taxon>
        <taxon>fabids</taxon>
        <taxon>Fagales</taxon>
        <taxon>Fagaceae</taxon>
        <taxon>Fagus</taxon>
    </lineage>
</organism>
<gene>
    <name evidence="2" type="ORF">FSB_LOCUS47872</name>
</gene>
<dbReference type="EMBL" id="OIVN01004924">
    <property type="protein sequence ID" value="SPD19990.1"/>
    <property type="molecule type" value="Genomic_DNA"/>
</dbReference>
<proteinExistence type="predicted"/>
<accession>A0A2N9I7F8</accession>
<reference evidence="2" key="1">
    <citation type="submission" date="2018-02" db="EMBL/GenBank/DDBJ databases">
        <authorList>
            <person name="Cohen D.B."/>
            <person name="Kent A.D."/>
        </authorList>
    </citation>
    <scope>NUCLEOTIDE SEQUENCE</scope>
</reference>